<dbReference type="Pfam" id="PF13480">
    <property type="entry name" value="Acetyltransf_6"/>
    <property type="match status" value="1"/>
</dbReference>
<dbReference type="RefSeq" id="WP_205386350.1">
    <property type="nucleotide sequence ID" value="NZ_JAFFZS010000035.1"/>
</dbReference>
<reference evidence="2 3" key="1">
    <citation type="submission" date="2021-02" db="EMBL/GenBank/DDBJ databases">
        <title>Whole genome sequencing of Streptomyces actuosus VRA1.</title>
        <authorList>
            <person name="Sen G."/>
            <person name="Sen A."/>
        </authorList>
    </citation>
    <scope>NUCLEOTIDE SEQUENCE [LARGE SCALE GENOMIC DNA]</scope>
    <source>
        <strain evidence="2 3">VRA1</strain>
    </source>
</reference>
<dbReference type="InterPro" id="IPR016181">
    <property type="entry name" value="Acyl_CoA_acyltransferase"/>
</dbReference>
<dbReference type="InterPro" id="IPR038740">
    <property type="entry name" value="BioF2-like_GNAT_dom"/>
</dbReference>
<sequence length="359" mass="39283">MTVTVHTPDGLTARDLTAWCALQQSSPALASPFLSPQFARAVGRQRPSARVAVLSDGSGPVGYFPFERHRLGLGTPIGSGLCDAQGLIHAPGLDWDVQELLRACRLHLWRYDHLTADQGPFDSGVVRRSTSPVLDLAQGFEAYAARLSAKSRERTKQLQAKERRLRRTLGEIRLVFDDPSPASLDTLMRWKSAQYRAKGQVDLFASPSVAALLRDLHQTRSADCSGIPSTLYAGERPVAVHFGLRSRNVLQYWFPAYAPEAARFSPGILLLLKMAEAAAAQGIEYLDLGKGDERYKQEMKTGDRPLGEGWVSTGTAPAKLRHAQAASAQRMRAVVAGSPALRRIALKALDARHRAGRRS</sequence>
<evidence type="ECO:0000259" key="1">
    <source>
        <dbReference type="Pfam" id="PF13480"/>
    </source>
</evidence>
<gene>
    <name evidence="2" type="ORF">JS756_29770</name>
</gene>
<dbReference type="EMBL" id="JAFFZS010000035">
    <property type="protein sequence ID" value="MBN0048224.1"/>
    <property type="molecule type" value="Genomic_DNA"/>
</dbReference>
<protein>
    <submittedName>
        <fullName evidence="2">GNAT family N-acetyltransferase</fullName>
    </submittedName>
</protein>
<dbReference type="Gene3D" id="3.40.630.30">
    <property type="match status" value="1"/>
</dbReference>
<evidence type="ECO:0000313" key="2">
    <source>
        <dbReference type="EMBL" id="MBN0048224.1"/>
    </source>
</evidence>
<feature type="domain" description="BioF2-like acetyltransferase" evidence="1">
    <location>
        <begin position="154"/>
        <end position="297"/>
    </location>
</feature>
<proteinExistence type="predicted"/>
<dbReference type="Proteomes" id="UP000788262">
    <property type="component" value="Unassembled WGS sequence"/>
</dbReference>
<name>A0ABS2VYV8_STRAS</name>
<comment type="caution">
    <text evidence="2">The sequence shown here is derived from an EMBL/GenBank/DDBJ whole genome shotgun (WGS) entry which is preliminary data.</text>
</comment>
<organism evidence="2 3">
    <name type="scientific">Streptomyces actuosus</name>
    <dbReference type="NCBI Taxonomy" id="1885"/>
    <lineage>
        <taxon>Bacteria</taxon>
        <taxon>Bacillati</taxon>
        <taxon>Actinomycetota</taxon>
        <taxon>Actinomycetes</taxon>
        <taxon>Kitasatosporales</taxon>
        <taxon>Streptomycetaceae</taxon>
        <taxon>Streptomyces</taxon>
    </lineage>
</organism>
<accession>A0ABS2VYV8</accession>
<evidence type="ECO:0000313" key="3">
    <source>
        <dbReference type="Proteomes" id="UP000788262"/>
    </source>
</evidence>
<dbReference type="SUPFAM" id="SSF55729">
    <property type="entry name" value="Acyl-CoA N-acyltransferases (Nat)"/>
    <property type="match status" value="1"/>
</dbReference>
<keyword evidence="3" id="KW-1185">Reference proteome</keyword>